<keyword evidence="2" id="KW-1185">Reference proteome</keyword>
<dbReference type="HOGENOM" id="CLU_2930550_0_0_6"/>
<sequence length="60" mass="6929">MFVMGPRRRIGGVFWYLTVAGICPFTFDRERSNAALTTPPFHDITSQRIKRDTMPRGWIG</sequence>
<gene>
    <name evidence="1" type="ordered locus">AFE_2810</name>
</gene>
<dbReference type="EMBL" id="CP001219">
    <property type="protein sequence ID" value="ACK80849.1"/>
    <property type="molecule type" value="Genomic_DNA"/>
</dbReference>
<proteinExistence type="predicted"/>
<accession>B7J903</accession>
<reference evidence="1 2" key="1">
    <citation type="journal article" date="2008" name="BMC Genomics">
        <title>Acidithiobacillus ferrooxidans metabolism: from genome sequence to industrial applications.</title>
        <authorList>
            <person name="Valdes J."/>
            <person name="Pedroso I."/>
            <person name="Quatrini R."/>
            <person name="Dodson R.J."/>
            <person name="Tettelin H."/>
            <person name="Blake R.II."/>
            <person name="Eisen J.A."/>
            <person name="Holmes D.S."/>
        </authorList>
    </citation>
    <scope>NUCLEOTIDE SEQUENCE [LARGE SCALE GENOMIC DNA]</scope>
    <source>
        <strain evidence="2">ATCC 23270 / DSM 14882 / CIP 104768 / NCIMB 8455</strain>
    </source>
</reference>
<dbReference type="STRING" id="243159.AFE_2810"/>
<organism evidence="1 2">
    <name type="scientific">Acidithiobacillus ferrooxidans (strain ATCC 23270 / DSM 14882 / CIP 104768 / NCIMB 8455)</name>
    <name type="common">Ferrobacillus ferrooxidans (strain ATCC 23270)</name>
    <dbReference type="NCBI Taxonomy" id="243159"/>
    <lineage>
        <taxon>Bacteria</taxon>
        <taxon>Pseudomonadati</taxon>
        <taxon>Pseudomonadota</taxon>
        <taxon>Acidithiobacillia</taxon>
        <taxon>Acidithiobacillales</taxon>
        <taxon>Acidithiobacillaceae</taxon>
        <taxon>Acidithiobacillus</taxon>
    </lineage>
</organism>
<name>B7J903_ACIF2</name>
<dbReference type="AlphaFoldDB" id="B7J903"/>
<evidence type="ECO:0000313" key="1">
    <source>
        <dbReference type="EMBL" id="ACK80849.1"/>
    </source>
</evidence>
<dbReference type="KEGG" id="afr:AFE_2810"/>
<dbReference type="PaxDb" id="243159-AFE_2810"/>
<dbReference type="Proteomes" id="UP000001362">
    <property type="component" value="Chromosome"/>
</dbReference>
<evidence type="ECO:0000313" key="2">
    <source>
        <dbReference type="Proteomes" id="UP000001362"/>
    </source>
</evidence>
<protein>
    <submittedName>
        <fullName evidence="1">Uncharacterized protein</fullName>
    </submittedName>
</protein>